<evidence type="ECO:0000313" key="3">
    <source>
        <dbReference type="Proteomes" id="UP000257109"/>
    </source>
</evidence>
<feature type="signal peptide" evidence="1">
    <location>
        <begin position="1"/>
        <end position="19"/>
    </location>
</feature>
<organism evidence="2 3">
    <name type="scientific">Mucuna pruriens</name>
    <name type="common">Velvet bean</name>
    <name type="synonym">Dolichos pruriens</name>
    <dbReference type="NCBI Taxonomy" id="157652"/>
    <lineage>
        <taxon>Eukaryota</taxon>
        <taxon>Viridiplantae</taxon>
        <taxon>Streptophyta</taxon>
        <taxon>Embryophyta</taxon>
        <taxon>Tracheophyta</taxon>
        <taxon>Spermatophyta</taxon>
        <taxon>Magnoliopsida</taxon>
        <taxon>eudicotyledons</taxon>
        <taxon>Gunneridae</taxon>
        <taxon>Pentapetalae</taxon>
        <taxon>rosids</taxon>
        <taxon>fabids</taxon>
        <taxon>Fabales</taxon>
        <taxon>Fabaceae</taxon>
        <taxon>Papilionoideae</taxon>
        <taxon>50 kb inversion clade</taxon>
        <taxon>NPAAA clade</taxon>
        <taxon>indigoferoid/millettioid clade</taxon>
        <taxon>Phaseoleae</taxon>
        <taxon>Mucuna</taxon>
    </lineage>
</organism>
<dbReference type="InterPro" id="IPR036397">
    <property type="entry name" value="RNaseH_sf"/>
</dbReference>
<dbReference type="OrthoDB" id="1740909at2759"/>
<proteinExistence type="predicted"/>
<dbReference type="PANTHER" id="PTHR48475">
    <property type="entry name" value="RIBONUCLEASE H"/>
    <property type="match status" value="1"/>
</dbReference>
<dbReference type="Gene3D" id="3.30.420.10">
    <property type="entry name" value="Ribonuclease H-like superfamily/Ribonuclease H"/>
    <property type="match status" value="1"/>
</dbReference>
<dbReference type="Proteomes" id="UP000257109">
    <property type="component" value="Unassembled WGS sequence"/>
</dbReference>
<keyword evidence="1" id="KW-0732">Signal</keyword>
<accession>A0A371EP78</accession>
<dbReference type="AlphaFoldDB" id="A0A371EP78"/>
<dbReference type="EMBL" id="QJKJ01012839">
    <property type="protein sequence ID" value="RDX67794.1"/>
    <property type="molecule type" value="Genomic_DNA"/>
</dbReference>
<sequence>MYFAFFLFVLTHLRIVVDGALNHKGSEVGVIFEGFDGVMMEQSLYFEFRVSNNQVEYKTLLIGMKLAKELGAQVNGDYQAKDPQLIKYWNKAQSQVASFERFTLFHNERADLLSKLASTRKSRLNWPIIQEMLTGQPSRKQKFVTHPVPPHGWTQS</sequence>
<protein>
    <recommendedName>
        <fullName evidence="4">RNase H type-1 domain-containing protein</fullName>
    </recommendedName>
</protein>
<feature type="non-terminal residue" evidence="2">
    <location>
        <position position="1"/>
    </location>
</feature>
<feature type="chain" id="PRO_5016902575" description="RNase H type-1 domain-containing protein" evidence="1">
    <location>
        <begin position="20"/>
        <end position="156"/>
    </location>
</feature>
<evidence type="ECO:0008006" key="4">
    <source>
        <dbReference type="Google" id="ProtNLM"/>
    </source>
</evidence>
<gene>
    <name evidence="2" type="ORF">CR513_53286</name>
</gene>
<dbReference type="InterPro" id="IPR012337">
    <property type="entry name" value="RNaseH-like_sf"/>
</dbReference>
<evidence type="ECO:0000313" key="2">
    <source>
        <dbReference type="EMBL" id="RDX67794.1"/>
    </source>
</evidence>
<comment type="caution">
    <text evidence="2">The sequence shown here is derived from an EMBL/GenBank/DDBJ whole genome shotgun (WGS) entry which is preliminary data.</text>
</comment>
<keyword evidence="3" id="KW-1185">Reference proteome</keyword>
<reference evidence="2" key="1">
    <citation type="submission" date="2018-05" db="EMBL/GenBank/DDBJ databases">
        <title>Draft genome of Mucuna pruriens seed.</title>
        <authorList>
            <person name="Nnadi N.E."/>
            <person name="Vos R."/>
            <person name="Hasami M.H."/>
            <person name="Devisetty U.K."/>
            <person name="Aguiy J.C."/>
        </authorList>
    </citation>
    <scope>NUCLEOTIDE SEQUENCE [LARGE SCALE GENOMIC DNA]</scope>
    <source>
        <strain evidence="2">JCA_2017</strain>
    </source>
</reference>
<dbReference type="PANTHER" id="PTHR48475:SF2">
    <property type="entry name" value="RIBONUCLEASE H"/>
    <property type="match status" value="1"/>
</dbReference>
<name>A0A371EP78_MUCPR</name>
<dbReference type="GO" id="GO:0003676">
    <property type="term" value="F:nucleic acid binding"/>
    <property type="evidence" value="ECO:0007669"/>
    <property type="project" value="InterPro"/>
</dbReference>
<evidence type="ECO:0000256" key="1">
    <source>
        <dbReference type="SAM" id="SignalP"/>
    </source>
</evidence>
<dbReference type="SUPFAM" id="SSF53098">
    <property type="entry name" value="Ribonuclease H-like"/>
    <property type="match status" value="1"/>
</dbReference>